<keyword evidence="4" id="KW-1185">Reference proteome</keyword>
<gene>
    <name evidence="3" type="ORF">OO017_06395</name>
</gene>
<accession>A0ABT3RCG1</accession>
<reference evidence="3 4" key="1">
    <citation type="submission" date="2022-11" db="EMBL/GenBank/DDBJ databases">
        <title>The characterization of three novel Bacteroidetes species and genomic analysis of their roles in tidal elemental geochemical cycles.</title>
        <authorList>
            <person name="Ma K.-J."/>
        </authorList>
    </citation>
    <scope>NUCLEOTIDE SEQUENCE [LARGE SCALE GENOMIC DNA]</scope>
    <source>
        <strain evidence="3 4">M82</strain>
    </source>
</reference>
<protein>
    <submittedName>
        <fullName evidence="3">Uncharacterized protein</fullName>
    </submittedName>
</protein>
<comment type="caution">
    <text evidence="3">The sequence shown here is derived from an EMBL/GenBank/DDBJ whole genome shotgun (WGS) entry which is preliminary data.</text>
</comment>
<sequence length="132" mass="13380">MFRHLHLNKSSSMKTAPYTLLFASALLFAGCSESDKETTTATATAPAAGVNQVQPAATPAQAVAVNPPHGEPNHNCALPVGAPLDGTPLPRLVKPSLSPVPAQMPVAPGTNPPHGQPGHDCSIAVGAPLGKK</sequence>
<evidence type="ECO:0000256" key="1">
    <source>
        <dbReference type="SAM" id="MobiDB-lite"/>
    </source>
</evidence>
<evidence type="ECO:0000256" key="2">
    <source>
        <dbReference type="SAM" id="SignalP"/>
    </source>
</evidence>
<feature type="region of interest" description="Disordered" evidence="1">
    <location>
        <begin position="87"/>
        <end position="132"/>
    </location>
</feature>
<keyword evidence="2" id="KW-0732">Signal</keyword>
<evidence type="ECO:0000313" key="3">
    <source>
        <dbReference type="EMBL" id="MCX2739568.1"/>
    </source>
</evidence>
<proteinExistence type="predicted"/>
<dbReference type="Proteomes" id="UP001207228">
    <property type="component" value="Unassembled WGS sequence"/>
</dbReference>
<dbReference type="RefSeq" id="WP_266051631.1">
    <property type="nucleotide sequence ID" value="NZ_JAPFQO010000003.1"/>
</dbReference>
<feature type="chain" id="PRO_5047451487" evidence="2">
    <location>
        <begin position="30"/>
        <end position="132"/>
    </location>
</feature>
<organism evidence="3 4">
    <name type="scientific">Pontibacter anaerobius</name>
    <dbReference type="NCBI Taxonomy" id="2993940"/>
    <lineage>
        <taxon>Bacteria</taxon>
        <taxon>Pseudomonadati</taxon>
        <taxon>Bacteroidota</taxon>
        <taxon>Cytophagia</taxon>
        <taxon>Cytophagales</taxon>
        <taxon>Hymenobacteraceae</taxon>
        <taxon>Pontibacter</taxon>
    </lineage>
</organism>
<dbReference type="PROSITE" id="PS51257">
    <property type="entry name" value="PROKAR_LIPOPROTEIN"/>
    <property type="match status" value="1"/>
</dbReference>
<feature type="signal peptide" evidence="2">
    <location>
        <begin position="1"/>
        <end position="29"/>
    </location>
</feature>
<dbReference type="EMBL" id="JAPFQO010000003">
    <property type="protein sequence ID" value="MCX2739568.1"/>
    <property type="molecule type" value="Genomic_DNA"/>
</dbReference>
<evidence type="ECO:0000313" key="4">
    <source>
        <dbReference type="Proteomes" id="UP001207228"/>
    </source>
</evidence>
<name>A0ABT3RCG1_9BACT</name>